<dbReference type="CDD" id="cd07067">
    <property type="entry name" value="HP_PGM_like"/>
    <property type="match status" value="1"/>
</dbReference>
<dbReference type="OrthoDB" id="496981at2759"/>
<dbReference type="SMART" id="SM00855">
    <property type="entry name" value="PGAM"/>
    <property type="match status" value="1"/>
</dbReference>
<dbReference type="Gene3D" id="3.40.50.1240">
    <property type="entry name" value="Phosphoglycerate mutase-like"/>
    <property type="match status" value="1"/>
</dbReference>
<dbReference type="AlphaFoldDB" id="A0A8K0SM79"/>
<evidence type="ECO:0000313" key="2">
    <source>
        <dbReference type="EMBL" id="KAH7312269.1"/>
    </source>
</evidence>
<protein>
    <submittedName>
        <fullName evidence="2">Histidine phosphatase superfamily</fullName>
    </submittedName>
</protein>
<evidence type="ECO:0000313" key="3">
    <source>
        <dbReference type="Proteomes" id="UP000813444"/>
    </source>
</evidence>
<sequence>MAPTIHLVRHAQGYHNLRVENENMHDPDLTPLGEEQCAALRKAFPHHDKVTRLVASPMRRTLYTCIKAFGEDRLYPVVALDVLQEVSDVPSDTGSPVEKIQAEFGDKLDASRVREDWIDKGPKSPFEPALHKLTERALEARIALRELAGKGDDHIVVVSHGGFLHFLTDEWYGIPTGSATGWHNCELRSYQFVDPTGQDPDAALRETAESWASREGETKPPTETEMREMRSVVQKRISPLLNVRE</sequence>
<comment type="caution">
    <text evidence="2">The sequence shown here is derived from an EMBL/GenBank/DDBJ whole genome shotgun (WGS) entry which is preliminary data.</text>
</comment>
<dbReference type="Proteomes" id="UP000813444">
    <property type="component" value="Unassembled WGS sequence"/>
</dbReference>
<dbReference type="PANTHER" id="PTHR48100">
    <property type="entry name" value="BROAD-SPECIFICITY PHOSPHATASE YOR283W-RELATED"/>
    <property type="match status" value="1"/>
</dbReference>
<dbReference type="GO" id="GO:0005737">
    <property type="term" value="C:cytoplasm"/>
    <property type="evidence" value="ECO:0007669"/>
    <property type="project" value="TreeGrafter"/>
</dbReference>
<evidence type="ECO:0000256" key="1">
    <source>
        <dbReference type="SAM" id="MobiDB-lite"/>
    </source>
</evidence>
<feature type="compositionally biased region" description="Basic and acidic residues" evidence="1">
    <location>
        <begin position="202"/>
        <end position="230"/>
    </location>
</feature>
<reference evidence="2" key="1">
    <citation type="journal article" date="2021" name="Nat. Commun.">
        <title>Genetic determinants of endophytism in the Arabidopsis root mycobiome.</title>
        <authorList>
            <person name="Mesny F."/>
            <person name="Miyauchi S."/>
            <person name="Thiergart T."/>
            <person name="Pickel B."/>
            <person name="Atanasova L."/>
            <person name="Karlsson M."/>
            <person name="Huettel B."/>
            <person name="Barry K.W."/>
            <person name="Haridas S."/>
            <person name="Chen C."/>
            <person name="Bauer D."/>
            <person name="Andreopoulos W."/>
            <person name="Pangilinan J."/>
            <person name="LaButti K."/>
            <person name="Riley R."/>
            <person name="Lipzen A."/>
            <person name="Clum A."/>
            <person name="Drula E."/>
            <person name="Henrissat B."/>
            <person name="Kohler A."/>
            <person name="Grigoriev I.V."/>
            <person name="Martin F.M."/>
            <person name="Hacquard S."/>
        </authorList>
    </citation>
    <scope>NUCLEOTIDE SEQUENCE</scope>
    <source>
        <strain evidence="2">MPI-CAGE-CH-0235</strain>
    </source>
</reference>
<dbReference type="PANTHER" id="PTHR48100:SF54">
    <property type="entry name" value="PHOSPHATASE SPAC5H10.03-RELATED"/>
    <property type="match status" value="1"/>
</dbReference>
<dbReference type="InterPro" id="IPR013078">
    <property type="entry name" value="His_Pase_superF_clade-1"/>
</dbReference>
<dbReference type="InterPro" id="IPR029033">
    <property type="entry name" value="His_PPase_superfam"/>
</dbReference>
<gene>
    <name evidence="2" type="ORF">B0I35DRAFT_411022</name>
</gene>
<dbReference type="Pfam" id="PF00300">
    <property type="entry name" value="His_Phos_1"/>
    <property type="match status" value="1"/>
</dbReference>
<name>A0A8K0SM79_9HYPO</name>
<dbReference type="SUPFAM" id="SSF53254">
    <property type="entry name" value="Phosphoglycerate mutase-like"/>
    <property type="match status" value="1"/>
</dbReference>
<dbReference type="EMBL" id="JAGPNK010000010">
    <property type="protein sequence ID" value="KAH7312269.1"/>
    <property type="molecule type" value="Genomic_DNA"/>
</dbReference>
<proteinExistence type="predicted"/>
<organism evidence="2 3">
    <name type="scientific">Stachybotrys elegans</name>
    <dbReference type="NCBI Taxonomy" id="80388"/>
    <lineage>
        <taxon>Eukaryota</taxon>
        <taxon>Fungi</taxon>
        <taxon>Dikarya</taxon>
        <taxon>Ascomycota</taxon>
        <taxon>Pezizomycotina</taxon>
        <taxon>Sordariomycetes</taxon>
        <taxon>Hypocreomycetidae</taxon>
        <taxon>Hypocreales</taxon>
        <taxon>Stachybotryaceae</taxon>
        <taxon>Stachybotrys</taxon>
    </lineage>
</organism>
<dbReference type="GO" id="GO:0016791">
    <property type="term" value="F:phosphatase activity"/>
    <property type="evidence" value="ECO:0007669"/>
    <property type="project" value="TreeGrafter"/>
</dbReference>
<accession>A0A8K0SM79</accession>
<feature type="region of interest" description="Disordered" evidence="1">
    <location>
        <begin position="196"/>
        <end position="230"/>
    </location>
</feature>
<keyword evidence="3" id="KW-1185">Reference proteome</keyword>
<dbReference type="InterPro" id="IPR050275">
    <property type="entry name" value="PGM_Phosphatase"/>
</dbReference>